<organism evidence="5 6">
    <name type="scientific">Jezberella montanilacus</name>
    <dbReference type="NCBI Taxonomy" id="323426"/>
    <lineage>
        <taxon>Bacteria</taxon>
        <taxon>Pseudomonadati</taxon>
        <taxon>Pseudomonadota</taxon>
        <taxon>Betaproteobacteria</taxon>
        <taxon>Burkholderiales</taxon>
        <taxon>Alcaligenaceae</taxon>
        <taxon>Jezberella</taxon>
    </lineage>
</organism>
<feature type="region of interest" description="Disordered" evidence="2">
    <location>
        <begin position="1"/>
        <end position="24"/>
    </location>
</feature>
<dbReference type="OrthoDB" id="6684185at2"/>
<feature type="domain" description="PsrA tetracyclin repressor-like C-terminal" evidence="4">
    <location>
        <begin position="116"/>
        <end position="214"/>
    </location>
</feature>
<dbReference type="SUPFAM" id="SSF46689">
    <property type="entry name" value="Homeodomain-like"/>
    <property type="match status" value="1"/>
</dbReference>
<accession>A0A2T0XF62</accession>
<dbReference type="EMBL" id="PVTV01000014">
    <property type="protein sequence ID" value="PRY97588.1"/>
    <property type="molecule type" value="Genomic_DNA"/>
</dbReference>
<evidence type="ECO:0000256" key="2">
    <source>
        <dbReference type="SAM" id="MobiDB-lite"/>
    </source>
</evidence>
<reference evidence="5 6" key="1">
    <citation type="submission" date="2018-03" db="EMBL/GenBank/DDBJ databases">
        <title>Genomic Encyclopedia of Type Strains, Phase III (KMG-III): the genomes of soil and plant-associated and newly described type strains.</title>
        <authorList>
            <person name="Whitman W."/>
        </authorList>
    </citation>
    <scope>NUCLEOTIDE SEQUENCE [LARGE SCALE GENOMIC DNA]</scope>
    <source>
        <strain evidence="5 6">MWH-P2sevCIIIb</strain>
    </source>
</reference>
<dbReference type="GO" id="GO:0003700">
    <property type="term" value="F:DNA-binding transcription factor activity"/>
    <property type="evidence" value="ECO:0007669"/>
    <property type="project" value="TreeGrafter"/>
</dbReference>
<dbReference type="PANTHER" id="PTHR30055">
    <property type="entry name" value="HTH-TYPE TRANSCRIPTIONAL REGULATOR RUTR"/>
    <property type="match status" value="1"/>
</dbReference>
<dbReference type="Gene3D" id="1.10.357.10">
    <property type="entry name" value="Tetracycline Repressor, domain 2"/>
    <property type="match status" value="1"/>
</dbReference>
<name>A0A2T0XF62_9BURK</name>
<dbReference type="RefSeq" id="WP_106227893.1">
    <property type="nucleotide sequence ID" value="NZ_PVTV01000014.1"/>
</dbReference>
<feature type="domain" description="HTH tetR-type" evidence="3">
    <location>
        <begin position="33"/>
        <end position="79"/>
    </location>
</feature>
<proteinExistence type="predicted"/>
<dbReference type="GO" id="GO:0000976">
    <property type="term" value="F:transcription cis-regulatory region binding"/>
    <property type="evidence" value="ECO:0007669"/>
    <property type="project" value="TreeGrafter"/>
</dbReference>
<dbReference type="Pfam" id="PF17939">
    <property type="entry name" value="TetR_C_30"/>
    <property type="match status" value="1"/>
</dbReference>
<dbReference type="Pfam" id="PF00440">
    <property type="entry name" value="TetR_N"/>
    <property type="match status" value="1"/>
</dbReference>
<evidence type="ECO:0000259" key="4">
    <source>
        <dbReference type="Pfam" id="PF17939"/>
    </source>
</evidence>
<dbReference type="Proteomes" id="UP000238308">
    <property type="component" value="Unassembled WGS sequence"/>
</dbReference>
<keyword evidence="6" id="KW-1185">Reference proteome</keyword>
<comment type="caution">
    <text evidence="5">The sequence shown here is derived from an EMBL/GenBank/DDBJ whole genome shotgun (WGS) entry which is preliminary data.</text>
</comment>
<feature type="compositionally biased region" description="Polar residues" evidence="2">
    <location>
        <begin position="12"/>
        <end position="24"/>
    </location>
</feature>
<evidence type="ECO:0000259" key="3">
    <source>
        <dbReference type="Pfam" id="PF00440"/>
    </source>
</evidence>
<dbReference type="AlphaFoldDB" id="A0A2T0XF62"/>
<evidence type="ECO:0000313" key="5">
    <source>
        <dbReference type="EMBL" id="PRY97588.1"/>
    </source>
</evidence>
<dbReference type="InterPro" id="IPR009057">
    <property type="entry name" value="Homeodomain-like_sf"/>
</dbReference>
<dbReference type="PANTHER" id="PTHR30055:SF146">
    <property type="entry name" value="HTH-TYPE TRANSCRIPTIONAL DUAL REGULATOR CECR"/>
    <property type="match status" value="1"/>
</dbReference>
<evidence type="ECO:0000256" key="1">
    <source>
        <dbReference type="ARBA" id="ARBA00023125"/>
    </source>
</evidence>
<dbReference type="InterPro" id="IPR041586">
    <property type="entry name" value="PsrA_TetR_C"/>
</dbReference>
<keyword evidence="1" id="KW-0238">DNA-binding</keyword>
<protein>
    <submittedName>
        <fullName evidence="5">TetR family transcriptional regulator</fullName>
    </submittedName>
</protein>
<gene>
    <name evidence="5" type="ORF">BCM14_2048</name>
</gene>
<dbReference type="InterPro" id="IPR050109">
    <property type="entry name" value="HTH-type_TetR-like_transc_reg"/>
</dbReference>
<dbReference type="InterPro" id="IPR001647">
    <property type="entry name" value="HTH_TetR"/>
</dbReference>
<evidence type="ECO:0000313" key="6">
    <source>
        <dbReference type="Proteomes" id="UP000238308"/>
    </source>
</evidence>
<sequence length="252" mass="28100">MSRKKLAPPDKQFSNSDEASPPQTRSLDTKLELLLAAEQLFALNGLLGVSMRQIVSASNQRNASTIHYHFGSRDALIYAICEYRILSIEQDRARRLAEYLQSPDRGSKRVIALLEALLWPSAQPIIDSHGQSYFRRFLAHSFVSDTVDLPGFIKGRFDAGMRQIAGLLQQHLTHLSEASFHIRWALMIRSVTYLLANLEARAEATSKSKAAALIKRGVNDIAVSFAGMLQAPEQEPNVTDVPLIKKSTTKKK</sequence>